<dbReference type="EMBL" id="KQ977791">
    <property type="protein sequence ID" value="KYM99873.1"/>
    <property type="molecule type" value="Genomic_DNA"/>
</dbReference>
<name>A0A195CII1_9HYME</name>
<dbReference type="AlphaFoldDB" id="A0A195CII1"/>
<keyword evidence="2" id="KW-1185">Reference proteome</keyword>
<protein>
    <submittedName>
        <fullName evidence="1">Uncharacterized protein</fullName>
    </submittedName>
</protein>
<sequence length="268" mass="30525">MAFENAAACNCEHCDEERVIGLGVETTTTQAMYKEDSDNDGNLTICARNRDFNERTFPSICYMLCYNRCTKYRMVAVKENDIKKYVLIASRPRASVSTFSPDYSGYSKLNFQGRKPPVKTRYLARGRKRRYLSGFKLQKGSAVGFPREIPPSQEYSASLDKFNRNVSLTYTGISVKELRYYPFDRVFPNDGENSTSDGRLVPVERPPLMSMTGYYPHAAQDFHIAGNVVLREIGRIIANLPLNIVDHHTVNINARCVSILRLFSINRD</sequence>
<reference evidence="1 2" key="1">
    <citation type="submission" date="2016-03" db="EMBL/GenBank/DDBJ databases">
        <title>Cyphomyrmex costatus WGS genome.</title>
        <authorList>
            <person name="Nygaard S."/>
            <person name="Hu H."/>
            <person name="Boomsma J."/>
            <person name="Zhang G."/>
        </authorList>
    </citation>
    <scope>NUCLEOTIDE SEQUENCE [LARGE SCALE GENOMIC DNA]</scope>
    <source>
        <strain evidence="1">MS0001</strain>
        <tissue evidence="1">Whole body</tissue>
    </source>
</reference>
<gene>
    <name evidence="1" type="ORF">ALC62_09493</name>
</gene>
<evidence type="ECO:0000313" key="2">
    <source>
        <dbReference type="Proteomes" id="UP000078542"/>
    </source>
</evidence>
<dbReference type="Proteomes" id="UP000078542">
    <property type="component" value="Unassembled WGS sequence"/>
</dbReference>
<evidence type="ECO:0000313" key="1">
    <source>
        <dbReference type="EMBL" id="KYM99873.1"/>
    </source>
</evidence>
<accession>A0A195CII1</accession>
<proteinExistence type="predicted"/>
<organism evidence="1 2">
    <name type="scientific">Cyphomyrmex costatus</name>
    <dbReference type="NCBI Taxonomy" id="456900"/>
    <lineage>
        <taxon>Eukaryota</taxon>
        <taxon>Metazoa</taxon>
        <taxon>Ecdysozoa</taxon>
        <taxon>Arthropoda</taxon>
        <taxon>Hexapoda</taxon>
        <taxon>Insecta</taxon>
        <taxon>Pterygota</taxon>
        <taxon>Neoptera</taxon>
        <taxon>Endopterygota</taxon>
        <taxon>Hymenoptera</taxon>
        <taxon>Apocrita</taxon>
        <taxon>Aculeata</taxon>
        <taxon>Formicoidea</taxon>
        <taxon>Formicidae</taxon>
        <taxon>Myrmicinae</taxon>
        <taxon>Cyphomyrmex</taxon>
    </lineage>
</organism>